<keyword evidence="5" id="KW-0067">ATP-binding</keyword>
<dbReference type="GO" id="GO:0016874">
    <property type="term" value="F:ligase activity"/>
    <property type="evidence" value="ECO:0007669"/>
    <property type="project" value="UniProtKB-KW"/>
</dbReference>
<dbReference type="EnsemblPlants" id="QL10p052090:mrna">
    <property type="protein sequence ID" value="QL10p052090:mrna"/>
    <property type="gene ID" value="QL10p052090"/>
</dbReference>
<dbReference type="InParanoid" id="A0A7N2MTH5"/>
<keyword evidence="4" id="KW-0547">Nucleotide-binding</keyword>
<evidence type="ECO:0000256" key="1">
    <source>
        <dbReference type="ARBA" id="ARBA00004514"/>
    </source>
</evidence>
<dbReference type="InterPro" id="IPR000873">
    <property type="entry name" value="AMP-dep_synth/lig_dom"/>
</dbReference>
<dbReference type="OMA" id="EETNARC"/>
<dbReference type="AlphaFoldDB" id="A0A7N2MTH5"/>
<dbReference type="GO" id="GO:0005829">
    <property type="term" value="C:cytosol"/>
    <property type="evidence" value="ECO:0007669"/>
    <property type="project" value="UniProtKB-SubCell"/>
</dbReference>
<keyword evidence="8" id="KW-1185">Reference proteome</keyword>
<name>A0A7N2MTH5_QUELO</name>
<dbReference type="Pfam" id="PF00501">
    <property type="entry name" value="AMP-binding"/>
    <property type="match status" value="1"/>
</dbReference>
<evidence type="ECO:0000256" key="3">
    <source>
        <dbReference type="ARBA" id="ARBA00022598"/>
    </source>
</evidence>
<dbReference type="PANTHER" id="PTHR43859:SF5">
    <property type="entry name" value="ISOVALERATE--COA LIGASE AAE2"/>
    <property type="match status" value="1"/>
</dbReference>
<evidence type="ECO:0000256" key="5">
    <source>
        <dbReference type="ARBA" id="ARBA00022840"/>
    </source>
</evidence>
<protein>
    <recommendedName>
        <fullName evidence="6">AMP-dependent synthetase/ligase domain-containing protein</fullName>
    </recommendedName>
</protein>
<accession>A0A7N2MTH5</accession>
<evidence type="ECO:0000313" key="8">
    <source>
        <dbReference type="Proteomes" id="UP000594261"/>
    </source>
</evidence>
<evidence type="ECO:0000259" key="6">
    <source>
        <dbReference type="Pfam" id="PF00501"/>
    </source>
</evidence>
<feature type="domain" description="AMP-dependent synthetase/ligase" evidence="6">
    <location>
        <begin position="22"/>
        <end position="71"/>
    </location>
</feature>
<keyword evidence="3" id="KW-0436">Ligase</keyword>
<organism evidence="7 8">
    <name type="scientific">Quercus lobata</name>
    <name type="common">Valley oak</name>
    <dbReference type="NCBI Taxonomy" id="97700"/>
    <lineage>
        <taxon>Eukaryota</taxon>
        <taxon>Viridiplantae</taxon>
        <taxon>Streptophyta</taxon>
        <taxon>Embryophyta</taxon>
        <taxon>Tracheophyta</taxon>
        <taxon>Spermatophyta</taxon>
        <taxon>Magnoliopsida</taxon>
        <taxon>eudicotyledons</taxon>
        <taxon>Gunneridae</taxon>
        <taxon>Pentapetalae</taxon>
        <taxon>rosids</taxon>
        <taxon>fabids</taxon>
        <taxon>Fagales</taxon>
        <taxon>Fagaceae</taxon>
        <taxon>Quercus</taxon>
    </lineage>
</organism>
<dbReference type="GO" id="GO:0005524">
    <property type="term" value="F:ATP binding"/>
    <property type="evidence" value="ECO:0007669"/>
    <property type="project" value="UniProtKB-KW"/>
</dbReference>
<dbReference type="Gene3D" id="3.40.50.980">
    <property type="match status" value="1"/>
</dbReference>
<evidence type="ECO:0000313" key="7">
    <source>
        <dbReference type="EnsemblPlants" id="QL10p052090:mrna"/>
    </source>
</evidence>
<dbReference type="Proteomes" id="UP000594261">
    <property type="component" value="Chromosome 10"/>
</dbReference>
<proteinExistence type="inferred from homology"/>
<evidence type="ECO:0000256" key="2">
    <source>
        <dbReference type="ARBA" id="ARBA00006432"/>
    </source>
</evidence>
<dbReference type="PANTHER" id="PTHR43859">
    <property type="entry name" value="ACYL-ACTIVATING ENZYME"/>
    <property type="match status" value="1"/>
</dbReference>
<dbReference type="Gramene" id="QL10p052090:mrna">
    <property type="protein sequence ID" value="QL10p052090:mrna"/>
    <property type="gene ID" value="QL10p052090"/>
</dbReference>
<dbReference type="EMBL" id="LRBV02000010">
    <property type="status" value="NOT_ANNOTATED_CDS"/>
    <property type="molecule type" value="Genomic_DNA"/>
</dbReference>
<dbReference type="SUPFAM" id="SSF56801">
    <property type="entry name" value="Acetyl-CoA synthetase-like"/>
    <property type="match status" value="1"/>
</dbReference>
<evidence type="ECO:0000256" key="4">
    <source>
        <dbReference type="ARBA" id="ARBA00022741"/>
    </source>
</evidence>
<comment type="similarity">
    <text evidence="2">Belongs to the ATP-dependent AMP-binding enzyme family.</text>
</comment>
<reference evidence="7 8" key="1">
    <citation type="journal article" date="2016" name="G3 (Bethesda)">
        <title>First Draft Assembly and Annotation of the Genome of a California Endemic Oak Quercus lobata Nee (Fagaceae).</title>
        <authorList>
            <person name="Sork V.L."/>
            <person name="Fitz-Gibbon S.T."/>
            <person name="Puiu D."/>
            <person name="Crepeau M."/>
            <person name="Gugger P.F."/>
            <person name="Sherman R."/>
            <person name="Stevens K."/>
            <person name="Langley C.H."/>
            <person name="Pellegrini M."/>
            <person name="Salzberg S.L."/>
        </authorList>
    </citation>
    <scope>NUCLEOTIDE SEQUENCE [LARGE SCALE GENOMIC DNA]</scope>
    <source>
        <strain evidence="7 8">cv. SW786</strain>
    </source>
</reference>
<sequence length="73" mass="8108">MELEGLVRCSTNYVPLTPISFLERAAKAYRDTTSVVNGSVKYTWGDMHERCLKIASALNQLGISHGDVESVFM</sequence>
<reference evidence="7" key="2">
    <citation type="submission" date="2021-01" db="UniProtKB">
        <authorList>
            <consortium name="EnsemblPlants"/>
        </authorList>
    </citation>
    <scope>IDENTIFICATION</scope>
</reference>
<comment type="subcellular location">
    <subcellularLocation>
        <location evidence="1">Cytoplasm</location>
        <location evidence="1">Cytosol</location>
    </subcellularLocation>
</comment>